<gene>
    <name evidence="3" type="ORF">HCJ94_06540</name>
</gene>
<dbReference type="EMBL" id="JAATEO010000005">
    <property type="protein sequence ID" value="NJP31656.1"/>
    <property type="molecule type" value="Genomic_DNA"/>
</dbReference>
<dbReference type="PANTHER" id="PTHR14239">
    <property type="entry name" value="DUDULIN-RELATED"/>
    <property type="match status" value="1"/>
</dbReference>
<protein>
    <submittedName>
        <fullName evidence="3">NAD(P)-binding domain-containing protein</fullName>
    </submittedName>
</protein>
<dbReference type="Proteomes" id="UP000783871">
    <property type="component" value="Unassembled WGS sequence"/>
</dbReference>
<dbReference type="Gene3D" id="3.40.50.720">
    <property type="entry name" value="NAD(P)-binding Rossmann-like Domain"/>
    <property type="match status" value="1"/>
</dbReference>
<organism evidence="3 4">
    <name type="scientific">Micromonospora thermarum</name>
    <dbReference type="NCBI Taxonomy" id="2720024"/>
    <lineage>
        <taxon>Bacteria</taxon>
        <taxon>Bacillati</taxon>
        <taxon>Actinomycetota</taxon>
        <taxon>Actinomycetes</taxon>
        <taxon>Micromonosporales</taxon>
        <taxon>Micromonosporaceae</taxon>
        <taxon>Micromonospora</taxon>
    </lineage>
</organism>
<dbReference type="SUPFAM" id="SSF51735">
    <property type="entry name" value="NAD(P)-binding Rossmann-fold domains"/>
    <property type="match status" value="1"/>
</dbReference>
<reference evidence="3 4" key="1">
    <citation type="submission" date="2020-03" db="EMBL/GenBank/DDBJ databases">
        <title>WGS of actinomycetes isolated from Thailand.</title>
        <authorList>
            <person name="Thawai C."/>
        </authorList>
    </citation>
    <scope>NUCLEOTIDE SEQUENCE [LARGE SCALE GENOMIC DNA]</scope>
    <source>
        <strain evidence="3 4">HSS6-12</strain>
    </source>
</reference>
<name>A0ABX0Z689_9ACTN</name>
<comment type="caution">
    <text evidence="3">The sequence shown here is derived from an EMBL/GenBank/DDBJ whole genome shotgun (WGS) entry which is preliminary data.</text>
</comment>
<evidence type="ECO:0000256" key="1">
    <source>
        <dbReference type="ARBA" id="ARBA00023002"/>
    </source>
</evidence>
<proteinExistence type="predicted"/>
<evidence type="ECO:0000313" key="4">
    <source>
        <dbReference type="Proteomes" id="UP000783871"/>
    </source>
</evidence>
<dbReference type="RefSeq" id="WP_168000068.1">
    <property type="nucleotide sequence ID" value="NZ_JAATEO010000005.1"/>
</dbReference>
<keyword evidence="1" id="KW-0560">Oxidoreductase</keyword>
<dbReference type="Pfam" id="PF03807">
    <property type="entry name" value="F420_oxidored"/>
    <property type="match status" value="1"/>
</dbReference>
<evidence type="ECO:0000313" key="3">
    <source>
        <dbReference type="EMBL" id="NJP31656.1"/>
    </source>
</evidence>
<keyword evidence="4" id="KW-1185">Reference proteome</keyword>
<dbReference type="InterPro" id="IPR036291">
    <property type="entry name" value="NAD(P)-bd_dom_sf"/>
</dbReference>
<sequence length="223" mass="22344">MRIGVIGAGQMATALGSGWVKAGHEVLIGGRSTRRAADAAERIGPGTRHGDLRQAAQFGEVTLVAVSGTAVVDAVRQAGGEDGALAGRPLIDCSNAVAPTAFTGPAPGAFVLAEDAVAERIAGVAAGAHVVKAFNVCAAEVWAGADRRYEGRPLGVPLCGDDPDALRTVATLVADLGGEPVLAGGLDRARYLEGLAVFAMGLWFAGYDARAVLPSTVSGSSAG</sequence>
<dbReference type="InterPro" id="IPR028939">
    <property type="entry name" value="P5C_Rdtase_cat_N"/>
</dbReference>
<dbReference type="InterPro" id="IPR051267">
    <property type="entry name" value="STEAP_metalloreductase"/>
</dbReference>
<dbReference type="PANTHER" id="PTHR14239:SF10">
    <property type="entry name" value="REDUCTASE"/>
    <property type="match status" value="1"/>
</dbReference>
<feature type="domain" description="Pyrroline-5-carboxylate reductase catalytic N-terminal" evidence="2">
    <location>
        <begin position="2"/>
        <end position="95"/>
    </location>
</feature>
<evidence type="ECO:0000259" key="2">
    <source>
        <dbReference type="Pfam" id="PF03807"/>
    </source>
</evidence>
<accession>A0ABX0Z689</accession>